<dbReference type="PROSITE" id="PS50090">
    <property type="entry name" value="MYB_LIKE"/>
    <property type="match status" value="3"/>
</dbReference>
<feature type="compositionally biased region" description="Polar residues" evidence="1">
    <location>
        <begin position="223"/>
        <end position="239"/>
    </location>
</feature>
<dbReference type="CDD" id="cd11660">
    <property type="entry name" value="SANT_TRF"/>
    <property type="match status" value="1"/>
</dbReference>
<dbReference type="InterPro" id="IPR050560">
    <property type="entry name" value="MYB_TF"/>
</dbReference>
<evidence type="ECO:0000313" key="4">
    <source>
        <dbReference type="Proteomes" id="UP000717515"/>
    </source>
</evidence>
<feature type="compositionally biased region" description="Basic and acidic residues" evidence="1">
    <location>
        <begin position="205"/>
        <end position="221"/>
    </location>
</feature>
<feature type="compositionally biased region" description="Polar residues" evidence="1">
    <location>
        <begin position="57"/>
        <end position="72"/>
    </location>
</feature>
<proteinExistence type="predicted"/>
<dbReference type="GO" id="GO:0000978">
    <property type="term" value="F:RNA polymerase II cis-regulatory region sequence-specific DNA binding"/>
    <property type="evidence" value="ECO:0007669"/>
    <property type="project" value="TreeGrafter"/>
</dbReference>
<feature type="domain" description="Myb-like" evidence="2">
    <location>
        <begin position="250"/>
        <end position="306"/>
    </location>
</feature>
<reference evidence="3" key="1">
    <citation type="submission" date="2021-07" db="EMBL/GenBank/DDBJ databases">
        <title>Draft genome of Mortierella alpina, strain LL118, isolated from an aspen leaf litter sample.</title>
        <authorList>
            <person name="Yang S."/>
            <person name="Vinatzer B.A."/>
        </authorList>
    </citation>
    <scope>NUCLEOTIDE SEQUENCE</scope>
    <source>
        <strain evidence="3">LL118</strain>
    </source>
</reference>
<dbReference type="EMBL" id="JAIFTL010000181">
    <property type="protein sequence ID" value="KAG9321820.1"/>
    <property type="molecule type" value="Genomic_DNA"/>
</dbReference>
<organism evidence="3 4">
    <name type="scientific">Mortierella alpina</name>
    <name type="common">Oleaginous fungus</name>
    <name type="synonym">Mortierella renispora</name>
    <dbReference type="NCBI Taxonomy" id="64518"/>
    <lineage>
        <taxon>Eukaryota</taxon>
        <taxon>Fungi</taxon>
        <taxon>Fungi incertae sedis</taxon>
        <taxon>Mucoromycota</taxon>
        <taxon>Mortierellomycotina</taxon>
        <taxon>Mortierellomycetes</taxon>
        <taxon>Mortierellales</taxon>
        <taxon>Mortierellaceae</taxon>
        <taxon>Mortierella</taxon>
    </lineage>
</organism>
<feature type="compositionally biased region" description="Acidic residues" evidence="1">
    <location>
        <begin position="120"/>
        <end position="137"/>
    </location>
</feature>
<dbReference type="GO" id="GO:0000981">
    <property type="term" value="F:DNA-binding transcription factor activity, RNA polymerase II-specific"/>
    <property type="evidence" value="ECO:0007669"/>
    <property type="project" value="TreeGrafter"/>
</dbReference>
<dbReference type="AlphaFoldDB" id="A0A9P8D0R6"/>
<feature type="compositionally biased region" description="Basic and acidic residues" evidence="1">
    <location>
        <begin position="440"/>
        <end position="450"/>
    </location>
</feature>
<feature type="region of interest" description="Disordered" evidence="1">
    <location>
        <begin position="165"/>
        <end position="248"/>
    </location>
</feature>
<dbReference type="SMART" id="SM00717">
    <property type="entry name" value="SANT"/>
    <property type="match status" value="5"/>
</dbReference>
<feature type="region of interest" description="Disordered" evidence="1">
    <location>
        <begin position="1"/>
        <end position="72"/>
    </location>
</feature>
<evidence type="ECO:0000313" key="3">
    <source>
        <dbReference type="EMBL" id="KAG9321820.1"/>
    </source>
</evidence>
<accession>A0A9P8D0R6</accession>
<dbReference type="PANTHER" id="PTHR45614">
    <property type="entry name" value="MYB PROTEIN-RELATED"/>
    <property type="match status" value="1"/>
</dbReference>
<feature type="compositionally biased region" description="Basic and acidic residues" evidence="1">
    <location>
        <begin position="409"/>
        <end position="419"/>
    </location>
</feature>
<feature type="compositionally biased region" description="Polar residues" evidence="1">
    <location>
        <begin position="451"/>
        <end position="463"/>
    </location>
</feature>
<feature type="region of interest" description="Disordered" evidence="1">
    <location>
        <begin position="368"/>
        <end position="519"/>
    </location>
</feature>
<feature type="region of interest" description="Disordered" evidence="1">
    <location>
        <begin position="699"/>
        <end position="736"/>
    </location>
</feature>
<feature type="compositionally biased region" description="Polar residues" evidence="1">
    <location>
        <begin position="20"/>
        <end position="36"/>
    </location>
</feature>
<name>A0A9P8D0R6_MORAP</name>
<dbReference type="CDD" id="cd00167">
    <property type="entry name" value="SANT"/>
    <property type="match status" value="1"/>
</dbReference>
<feature type="compositionally biased region" description="Low complexity" evidence="1">
    <location>
        <begin position="496"/>
        <end position="507"/>
    </location>
</feature>
<dbReference type="Proteomes" id="UP000717515">
    <property type="component" value="Unassembled WGS sequence"/>
</dbReference>
<feature type="domain" description="Myb-like" evidence="2">
    <location>
        <begin position="648"/>
        <end position="692"/>
    </location>
</feature>
<dbReference type="InterPro" id="IPR009057">
    <property type="entry name" value="Homeodomain-like_sf"/>
</dbReference>
<protein>
    <recommendedName>
        <fullName evidence="2">Myb-like domain-containing protein</fullName>
    </recommendedName>
</protein>
<dbReference type="SUPFAM" id="SSF46689">
    <property type="entry name" value="Homeodomain-like"/>
    <property type="match status" value="3"/>
</dbReference>
<dbReference type="InterPro" id="IPR001005">
    <property type="entry name" value="SANT/Myb"/>
</dbReference>
<comment type="caution">
    <text evidence="3">The sequence shown here is derived from an EMBL/GenBank/DDBJ whole genome shotgun (WGS) entry which is preliminary data.</text>
</comment>
<feature type="region of interest" description="Disordered" evidence="1">
    <location>
        <begin position="120"/>
        <end position="140"/>
    </location>
</feature>
<dbReference type="Gene3D" id="1.10.10.60">
    <property type="entry name" value="Homeodomain-like"/>
    <property type="match status" value="4"/>
</dbReference>
<dbReference type="GO" id="GO:0005634">
    <property type="term" value="C:nucleus"/>
    <property type="evidence" value="ECO:0007669"/>
    <property type="project" value="TreeGrafter"/>
</dbReference>
<gene>
    <name evidence="3" type="ORF">KVV02_007134</name>
</gene>
<dbReference type="Pfam" id="PF00249">
    <property type="entry name" value="Myb_DNA-binding"/>
    <property type="match status" value="1"/>
</dbReference>
<feature type="domain" description="Myb-like" evidence="2">
    <location>
        <begin position="67"/>
        <end position="115"/>
    </location>
</feature>
<evidence type="ECO:0000256" key="1">
    <source>
        <dbReference type="SAM" id="MobiDB-lite"/>
    </source>
</evidence>
<dbReference type="PANTHER" id="PTHR45614:SF253">
    <property type="entry name" value="CHROMOSOME UNDETERMINED SCAFFOLD_38, WHOLE GENOME SHOTGUN SEQUENCE"/>
    <property type="match status" value="1"/>
</dbReference>
<sequence>MTSSDINETVAPPASSASSTQPYQQKKRSTATMSPPHSSPWDPAELQSHERPVKTYRQLSPSELSPKQPWTNSEQEALYVAVERFKLYGQWGEVRNRMNLNRSAAEIEQEYMRLYGELADSDNDENDENDLDDDNDDWAGQGRATVETAQYHMPGHVTPALTVASSSLSARSSQETFKSHYGRPAHLPTPAVAPVQGRRPQQRKPHTEYHDDESRETRMDLEPQTTASRLPSGKSSAARSRTDSAVVDAKPARTVRVWTQQQSEQLKNLIEDCFPGGYRINWVWVASQMGNTFTRKQCKNKWEIMRRRAGTEDEINLLKQGHEEFGPSWSQIQEKYLPERSQGGISIMWNLLQAREAEQDLQTRQKLLTGPTADSRSDRARSNSGSPVRQRKEAVSMKVSMRPSSHGDPPGRRGKDRPYRPRVAPYPINDEQEAVPLQAMDRETPERRQSEQYSYHESTSREASMSPLWSREGPSTGQSNYAMMHRIDDGSSKRFSVSSTESSMSASRQDPFSYPQPHARHSQRETALELGAEPWTERNRPMTWTEPLTRRLEDIILEHFPNHQKVNWVKVSSLMGTNPVVNKDQCKRRWYLMSQNNHLQLRQGEMLPTADPSASPMAMETDPMMADPAFDRPAAASRHSKRSSEYVPWTDEEVDLLKQGVERFGRSWTDIQQHYLQDRSVGSMASKWDYLLLKMRSTPKTSPSRARAAGVDHADQSGVEEEEHRYTDMEQDEGEH</sequence>
<evidence type="ECO:0000259" key="2">
    <source>
        <dbReference type="PROSITE" id="PS50090"/>
    </source>
</evidence>